<keyword evidence="2" id="KW-1185">Reference proteome</keyword>
<protein>
    <submittedName>
        <fullName evidence="1">Uncharacterized protein</fullName>
    </submittedName>
</protein>
<accession>A0A1I0PV96</accession>
<dbReference type="AlphaFoldDB" id="A0A1I0PV96"/>
<gene>
    <name evidence="1" type="ORF">SAMN04487850_1963</name>
</gene>
<reference evidence="1 2" key="1">
    <citation type="submission" date="2016-10" db="EMBL/GenBank/DDBJ databases">
        <authorList>
            <person name="de Groot N.N."/>
        </authorList>
    </citation>
    <scope>NUCLEOTIDE SEQUENCE [LARGE SCALE GENOMIC DNA]</scope>
    <source>
        <strain evidence="1 2">TC2-24</strain>
    </source>
</reference>
<organism evidence="1 2">
    <name type="scientific">Prevotella aff. ruminicola Tc2-24</name>
    <dbReference type="NCBI Taxonomy" id="81582"/>
    <lineage>
        <taxon>Bacteria</taxon>
        <taxon>Pseudomonadati</taxon>
        <taxon>Bacteroidota</taxon>
        <taxon>Bacteroidia</taxon>
        <taxon>Bacteroidales</taxon>
        <taxon>Prevotellaceae</taxon>
        <taxon>Prevotella</taxon>
    </lineage>
</organism>
<dbReference type="Proteomes" id="UP000199373">
    <property type="component" value="Unassembled WGS sequence"/>
</dbReference>
<sequence>MIDFFTFFSILMQNYDFLLNYRTEIRNIV</sequence>
<proteinExistence type="predicted"/>
<dbReference type="EMBL" id="FOIQ01000005">
    <property type="protein sequence ID" value="SEW18392.1"/>
    <property type="molecule type" value="Genomic_DNA"/>
</dbReference>
<name>A0A1I0PV96_9BACT</name>
<evidence type="ECO:0000313" key="1">
    <source>
        <dbReference type="EMBL" id="SEW18392.1"/>
    </source>
</evidence>
<evidence type="ECO:0000313" key="2">
    <source>
        <dbReference type="Proteomes" id="UP000199373"/>
    </source>
</evidence>